<evidence type="ECO:0000313" key="10">
    <source>
        <dbReference type="EMBL" id="OZN24767.1"/>
    </source>
</evidence>
<dbReference type="FunCoup" id="A0A263HDM3">
    <property type="interactions" value="110"/>
</dbReference>
<keyword evidence="7 8" id="KW-0131">Cell cycle</keyword>
<dbReference type="PANTHER" id="PTHR37479:SF1">
    <property type="entry name" value="CELL DIVISION PROTEIN FTSL"/>
    <property type="match status" value="1"/>
</dbReference>
<comment type="subcellular location">
    <subcellularLocation>
        <location evidence="8">Cell inner membrane</location>
        <topology evidence="8">Single-pass type II membrane protein</topology>
    </subcellularLocation>
    <subcellularLocation>
        <location evidence="1">Cell membrane</location>
        <topology evidence="1">Single-pass type II membrane protein</topology>
    </subcellularLocation>
    <text evidence="8">Localizes to the division septum where it forms a ring structure.</text>
</comment>
<comment type="subunit">
    <text evidence="8">Part of a complex composed of FtsB, FtsL and FtsQ.</text>
</comment>
<dbReference type="InParanoid" id="A0A263HDM3"/>
<evidence type="ECO:0000256" key="4">
    <source>
        <dbReference type="ARBA" id="ARBA00022692"/>
    </source>
</evidence>
<reference evidence="10 12" key="1">
    <citation type="submission" date="2017-07" db="EMBL/GenBank/DDBJ databases">
        <title>Virulence factors identified in Actinobacillus seminis.</title>
        <authorList>
            <person name="Negrete-Abascal E."/>
            <person name="Vaca-Pacheco S."/>
            <person name="Montes-Garcia F."/>
            <person name="Leyto-Gil A.M."/>
            <person name="Fragoso-Garcia E."/>
            <person name="Carvente-Garcia R."/>
            <person name="Perez-Agueros S."/>
            <person name="Castelan-Sanchez H.G."/>
            <person name="Garcia-Molina A."/>
            <person name="Villamar T.E."/>
            <person name="Vazquez-Cruz C."/>
        </authorList>
    </citation>
    <scope>NUCLEOTIDE SEQUENCE [LARGE SCALE GENOMIC DNA]</scope>
    <source>
        <strain evidence="10 12">ATCC 15768</strain>
    </source>
</reference>
<evidence type="ECO:0000256" key="6">
    <source>
        <dbReference type="ARBA" id="ARBA00023136"/>
    </source>
</evidence>
<feature type="transmembrane region" description="Helical" evidence="8">
    <location>
        <begin position="24"/>
        <end position="43"/>
    </location>
</feature>
<dbReference type="EMBL" id="NLFK01000006">
    <property type="protein sequence ID" value="OZN24767.1"/>
    <property type="molecule type" value="Genomic_DNA"/>
</dbReference>
<evidence type="ECO:0000313" key="11">
    <source>
        <dbReference type="EMBL" id="SUU35213.1"/>
    </source>
</evidence>
<dbReference type="NCBIfam" id="TIGR02209">
    <property type="entry name" value="ftsL_broad"/>
    <property type="match status" value="1"/>
</dbReference>
<sequence length="106" mass="12181">MLTTSERYPLQQIILEDLFSANKLLFLLMFSVLLTAFGTIWITHQTRGLIAEKNELVFQQQALENEFRNLKLEEATQSDNTHIESIATEKLKMKGIAADKEVIILE</sequence>
<evidence type="ECO:0000256" key="5">
    <source>
        <dbReference type="ARBA" id="ARBA00022989"/>
    </source>
</evidence>
<keyword evidence="6 8" id="KW-0472">Membrane</keyword>
<organism evidence="11 13">
    <name type="scientific">Actinobacillus seminis</name>
    <dbReference type="NCBI Taxonomy" id="722"/>
    <lineage>
        <taxon>Bacteria</taxon>
        <taxon>Pseudomonadati</taxon>
        <taxon>Pseudomonadota</taxon>
        <taxon>Gammaproteobacteria</taxon>
        <taxon>Pasteurellales</taxon>
        <taxon>Pasteurellaceae</taxon>
        <taxon>Actinobacillus</taxon>
    </lineage>
</organism>
<dbReference type="RefSeq" id="WP_094946543.1">
    <property type="nucleotide sequence ID" value="NZ_JBMHIA010000002.1"/>
</dbReference>
<keyword evidence="3 8" id="KW-0132">Cell division</keyword>
<keyword evidence="12" id="KW-1185">Reference proteome</keyword>
<protein>
    <recommendedName>
        <fullName evidence="8 9">Cell division protein FtsL</fullName>
    </recommendedName>
</protein>
<keyword evidence="8" id="KW-0997">Cell inner membrane</keyword>
<accession>A0A263HDM3</accession>
<dbReference type="HAMAP" id="MF_00910">
    <property type="entry name" value="FtsL"/>
    <property type="match status" value="1"/>
</dbReference>
<dbReference type="Proteomes" id="UP000254507">
    <property type="component" value="Unassembled WGS sequence"/>
</dbReference>
<dbReference type="PANTHER" id="PTHR37479">
    <property type="entry name" value="CELL DIVISION PROTEIN FTSL"/>
    <property type="match status" value="1"/>
</dbReference>
<gene>
    <name evidence="8 11" type="primary">ftsL</name>
    <name evidence="10" type="ORF">CFY87_07200</name>
    <name evidence="11" type="ORF">NCTC10851_00770</name>
</gene>
<dbReference type="GO" id="GO:0043093">
    <property type="term" value="P:FtsZ-dependent cytokinesis"/>
    <property type="evidence" value="ECO:0007669"/>
    <property type="project" value="UniProtKB-UniRule"/>
</dbReference>
<dbReference type="AlphaFoldDB" id="A0A263HDM3"/>
<dbReference type="Proteomes" id="UP000215738">
    <property type="component" value="Unassembled WGS sequence"/>
</dbReference>
<evidence type="ECO:0000313" key="12">
    <source>
        <dbReference type="Proteomes" id="UP000215738"/>
    </source>
</evidence>
<evidence type="ECO:0000313" key="13">
    <source>
        <dbReference type="Proteomes" id="UP000254507"/>
    </source>
</evidence>
<dbReference type="OrthoDB" id="5689740at2"/>
<evidence type="ECO:0000256" key="8">
    <source>
        <dbReference type="HAMAP-Rule" id="MF_00910"/>
    </source>
</evidence>
<evidence type="ECO:0000256" key="7">
    <source>
        <dbReference type="ARBA" id="ARBA00023306"/>
    </source>
</evidence>
<evidence type="ECO:0000256" key="9">
    <source>
        <dbReference type="NCBIfam" id="TIGR02209"/>
    </source>
</evidence>
<keyword evidence="4 8" id="KW-0812">Transmembrane</keyword>
<comment type="similarity">
    <text evidence="8">Belongs to the FtsL family.</text>
</comment>
<keyword evidence="2 8" id="KW-1003">Cell membrane</keyword>
<evidence type="ECO:0000256" key="1">
    <source>
        <dbReference type="ARBA" id="ARBA00004401"/>
    </source>
</evidence>
<reference evidence="11 13" key="2">
    <citation type="submission" date="2018-06" db="EMBL/GenBank/DDBJ databases">
        <authorList>
            <consortium name="Pathogen Informatics"/>
            <person name="Doyle S."/>
        </authorList>
    </citation>
    <scope>NUCLEOTIDE SEQUENCE [LARGE SCALE GENOMIC DNA]</scope>
    <source>
        <strain evidence="11 13">NCTC10851</strain>
    </source>
</reference>
<proteinExistence type="inferred from homology"/>
<dbReference type="Pfam" id="PF04999">
    <property type="entry name" value="FtsL"/>
    <property type="match status" value="1"/>
</dbReference>
<comment type="function">
    <text evidence="8">Essential cell division protein. May link together the upstream cell division proteins, which are predominantly cytoplasmic, with the downstream cell division proteins, which are predominantly periplasmic.</text>
</comment>
<name>A0A263HDM3_9PAST</name>
<dbReference type="GO" id="GO:0032153">
    <property type="term" value="C:cell division site"/>
    <property type="evidence" value="ECO:0007669"/>
    <property type="project" value="UniProtKB-UniRule"/>
</dbReference>
<dbReference type="GO" id="GO:0005886">
    <property type="term" value="C:plasma membrane"/>
    <property type="evidence" value="ECO:0007669"/>
    <property type="project" value="UniProtKB-SubCell"/>
</dbReference>
<evidence type="ECO:0000256" key="3">
    <source>
        <dbReference type="ARBA" id="ARBA00022618"/>
    </source>
</evidence>
<dbReference type="EMBL" id="UFSB01000001">
    <property type="protein sequence ID" value="SUU35213.1"/>
    <property type="molecule type" value="Genomic_DNA"/>
</dbReference>
<dbReference type="InterPro" id="IPR011922">
    <property type="entry name" value="Cell_div_FtsL"/>
</dbReference>
<keyword evidence="5 8" id="KW-1133">Transmembrane helix</keyword>
<evidence type="ECO:0000256" key="2">
    <source>
        <dbReference type="ARBA" id="ARBA00022475"/>
    </source>
</evidence>